<accession>A0ABR7Q094</accession>
<name>A0ABR7Q094_9BURK</name>
<dbReference type="InterPro" id="IPR025421">
    <property type="entry name" value="DUF4148"/>
</dbReference>
<sequence>MTRAEVHQQLVQAQADGLLPVPENNYPPPATRLGRNKELHAIEYQNDPFSATAFASASPTDWGVTSD</sequence>
<comment type="caution">
    <text evidence="1">The sequence shown here is derived from an EMBL/GenBank/DDBJ whole genome shotgun (WGS) entry which is preliminary data.</text>
</comment>
<keyword evidence="2" id="KW-1185">Reference proteome</keyword>
<dbReference type="RefSeq" id="WP_187638835.1">
    <property type="nucleotide sequence ID" value="NZ_VZQQ01000074.1"/>
</dbReference>
<reference evidence="1 2" key="1">
    <citation type="submission" date="2019-09" db="EMBL/GenBank/DDBJ databases">
        <title>Paraburkholderia podalyriae sp. nov., A South African Podalyria-associated rhizobium.</title>
        <authorList>
            <person name="Mavima L."/>
            <person name="Beukes C.W."/>
            <person name="Palmer M."/>
            <person name="De Meyer S.E."/>
            <person name="James E.K."/>
            <person name="Maluk M."/>
            <person name="Avontuur J.R."/>
            <person name="Chan W.Y."/>
            <person name="Venter S.N."/>
            <person name="Steenkamp E.T."/>
        </authorList>
    </citation>
    <scope>NUCLEOTIDE SEQUENCE [LARGE SCALE GENOMIC DNA]</scope>
    <source>
        <strain evidence="1 2">WC7.3b</strain>
    </source>
</reference>
<proteinExistence type="predicted"/>
<dbReference type="EMBL" id="VZQQ01000074">
    <property type="protein sequence ID" value="MBC8751947.1"/>
    <property type="molecule type" value="Genomic_DNA"/>
</dbReference>
<evidence type="ECO:0000313" key="1">
    <source>
        <dbReference type="EMBL" id="MBC8751947.1"/>
    </source>
</evidence>
<organism evidence="1 2">
    <name type="scientific">Paraburkholderia podalyriae</name>
    <dbReference type="NCBI Taxonomy" id="1938811"/>
    <lineage>
        <taxon>Bacteria</taxon>
        <taxon>Pseudomonadati</taxon>
        <taxon>Pseudomonadota</taxon>
        <taxon>Betaproteobacteria</taxon>
        <taxon>Burkholderiales</taxon>
        <taxon>Burkholderiaceae</taxon>
        <taxon>Paraburkholderia</taxon>
    </lineage>
</organism>
<evidence type="ECO:0000313" key="2">
    <source>
        <dbReference type="Proteomes" id="UP000736373"/>
    </source>
</evidence>
<protein>
    <submittedName>
        <fullName evidence="1">DUF4148 domain-containing protein</fullName>
    </submittedName>
</protein>
<dbReference type="Pfam" id="PF13663">
    <property type="entry name" value="DUF4148"/>
    <property type="match status" value="1"/>
</dbReference>
<dbReference type="Proteomes" id="UP000736373">
    <property type="component" value="Unassembled WGS sequence"/>
</dbReference>
<gene>
    <name evidence="1" type="ORF">F6X42_37440</name>
</gene>